<evidence type="ECO:0000256" key="12">
    <source>
        <dbReference type="RuleBase" id="RU362007"/>
    </source>
</evidence>
<dbReference type="Pfam" id="PF03727">
    <property type="entry name" value="Hexokinase_2"/>
    <property type="match status" value="1"/>
</dbReference>
<sequence>MASQCKSAVCNPPHLRMNPPQDMEIIPARPEIKEKCNELIITDAKMKTYMKSFLENIERGLKKSTHPKSIVKCFPTYVQDLPDGTETGKYLALDLGGSNFRVLLVDIRNRQYTMDQKIYSIPQEIMTGPGDQLFDFIAECLAEYTKEKGVANDNLPLGFTFSFPLEQRGLKVGILERWTKGFSCEGVIGKDVVQLLNDAIARRGDIQINIVAVLNDTTGTLMACAFKDLDTRIGLIVGTGTNGCYVEKQVNAELFDEPDRGSGNVIINMESGAFGDDGALNFLRTQYDRDVDARSINTGRQLHEKMISGMYLGELVRLAAVKFANEGILFEGKLSDDFKTPDKFETRFVSEIEADPPGVFTNVKDILNSLGMTHATEQDYHDIKYLCQCFSRRAAVLVSCLITVLIRRMAYPKTTIGIDGTLYKNHPHFHDTLMSQVEMLLKPDTYKFNILLSEDGSGIGAALIAAVAGKYGPASEGGPAPASAPSATAEVEKEPDATEGVPEEEPTEEQAEGEEGGAEGEEGIAEGEEGGQGGEEGGEEGYDPDGEQRGTEGEILVTAKK</sequence>
<organism evidence="16 17">
    <name type="scientific">Diabrotica virgifera virgifera</name>
    <name type="common">western corn rootworm</name>
    <dbReference type="NCBI Taxonomy" id="50390"/>
    <lineage>
        <taxon>Eukaryota</taxon>
        <taxon>Metazoa</taxon>
        <taxon>Ecdysozoa</taxon>
        <taxon>Arthropoda</taxon>
        <taxon>Hexapoda</taxon>
        <taxon>Insecta</taxon>
        <taxon>Pterygota</taxon>
        <taxon>Neoptera</taxon>
        <taxon>Endopterygota</taxon>
        <taxon>Coleoptera</taxon>
        <taxon>Polyphaga</taxon>
        <taxon>Cucujiformia</taxon>
        <taxon>Chrysomeloidea</taxon>
        <taxon>Chrysomelidae</taxon>
        <taxon>Galerucinae</taxon>
        <taxon>Diabroticina</taxon>
        <taxon>Diabroticites</taxon>
        <taxon>Diabrotica</taxon>
    </lineage>
</organism>
<feature type="compositionally biased region" description="Acidic residues" evidence="13">
    <location>
        <begin position="501"/>
        <end position="529"/>
    </location>
</feature>
<evidence type="ECO:0000256" key="7">
    <source>
        <dbReference type="ARBA" id="ARBA00022840"/>
    </source>
</evidence>
<name>A0ABM5ILW5_DIAVI</name>
<dbReference type="SUPFAM" id="SSF53067">
    <property type="entry name" value="Actin-like ATPase domain"/>
    <property type="match status" value="2"/>
</dbReference>
<dbReference type="PROSITE" id="PS51748">
    <property type="entry name" value="HEXOKINASE_2"/>
    <property type="match status" value="1"/>
</dbReference>
<comment type="catalytic activity">
    <reaction evidence="11">
        <text>D-glucose + ATP = D-glucose 6-phosphate + ADP + H(+)</text>
        <dbReference type="Rhea" id="RHEA:17825"/>
        <dbReference type="ChEBI" id="CHEBI:4167"/>
        <dbReference type="ChEBI" id="CHEBI:15378"/>
        <dbReference type="ChEBI" id="CHEBI:30616"/>
        <dbReference type="ChEBI" id="CHEBI:61548"/>
        <dbReference type="ChEBI" id="CHEBI:456216"/>
        <dbReference type="EC" id="2.7.1.1"/>
    </reaction>
    <physiologicalReaction direction="left-to-right" evidence="11">
        <dbReference type="Rhea" id="RHEA:17826"/>
    </physiologicalReaction>
</comment>
<comment type="catalytic activity">
    <reaction evidence="10">
        <text>D-fructose + ATP = D-fructose 6-phosphate + ADP + H(+)</text>
        <dbReference type="Rhea" id="RHEA:16125"/>
        <dbReference type="ChEBI" id="CHEBI:15378"/>
        <dbReference type="ChEBI" id="CHEBI:30616"/>
        <dbReference type="ChEBI" id="CHEBI:37721"/>
        <dbReference type="ChEBI" id="CHEBI:61527"/>
        <dbReference type="ChEBI" id="CHEBI:456216"/>
        <dbReference type="EC" id="2.7.1.1"/>
    </reaction>
    <physiologicalReaction direction="left-to-right" evidence="10">
        <dbReference type="Rhea" id="RHEA:16126"/>
    </physiologicalReaction>
</comment>
<evidence type="ECO:0000313" key="17">
    <source>
        <dbReference type="Proteomes" id="UP001652700"/>
    </source>
</evidence>
<evidence type="ECO:0000256" key="10">
    <source>
        <dbReference type="ARBA" id="ARBA00047905"/>
    </source>
</evidence>
<evidence type="ECO:0000256" key="5">
    <source>
        <dbReference type="ARBA" id="ARBA00022741"/>
    </source>
</evidence>
<feature type="domain" description="Hexokinase N-terminal" evidence="14">
    <location>
        <begin position="32"/>
        <end position="226"/>
    </location>
</feature>
<evidence type="ECO:0000256" key="2">
    <source>
        <dbReference type="ARBA" id="ARBA00005028"/>
    </source>
</evidence>
<feature type="region of interest" description="Disordered" evidence="13">
    <location>
        <begin position="472"/>
        <end position="561"/>
    </location>
</feature>
<dbReference type="Proteomes" id="UP001652700">
    <property type="component" value="Unplaced"/>
</dbReference>
<comment type="catalytic activity">
    <reaction evidence="9">
        <text>a D-hexose + ATP = a D-hexose 6-phosphate + ADP + H(+)</text>
        <dbReference type="Rhea" id="RHEA:22740"/>
        <dbReference type="ChEBI" id="CHEBI:4194"/>
        <dbReference type="ChEBI" id="CHEBI:15378"/>
        <dbReference type="ChEBI" id="CHEBI:30616"/>
        <dbReference type="ChEBI" id="CHEBI:229467"/>
        <dbReference type="ChEBI" id="CHEBI:456216"/>
        <dbReference type="EC" id="2.7.1.1"/>
    </reaction>
    <physiologicalReaction direction="left-to-right" evidence="9">
        <dbReference type="Rhea" id="RHEA:22741"/>
    </physiologicalReaction>
</comment>
<evidence type="ECO:0000256" key="11">
    <source>
        <dbReference type="ARBA" id="ARBA00048160"/>
    </source>
</evidence>
<feature type="compositionally biased region" description="Low complexity" evidence="13">
    <location>
        <begin position="472"/>
        <end position="489"/>
    </location>
</feature>
<evidence type="ECO:0000256" key="9">
    <source>
        <dbReference type="ARBA" id="ARBA00044613"/>
    </source>
</evidence>
<keyword evidence="4 12" id="KW-0808">Transferase</keyword>
<dbReference type="EC" id="2.7.1.-" evidence="12"/>
<evidence type="ECO:0000259" key="14">
    <source>
        <dbReference type="Pfam" id="PF00349"/>
    </source>
</evidence>
<dbReference type="Pfam" id="PF00349">
    <property type="entry name" value="Hexokinase_1"/>
    <property type="match status" value="1"/>
</dbReference>
<dbReference type="PRINTS" id="PR00475">
    <property type="entry name" value="HEXOKINASE"/>
</dbReference>
<dbReference type="GeneID" id="114330780"/>
<evidence type="ECO:0000256" key="6">
    <source>
        <dbReference type="ARBA" id="ARBA00022777"/>
    </source>
</evidence>
<evidence type="ECO:0000256" key="13">
    <source>
        <dbReference type="SAM" id="MobiDB-lite"/>
    </source>
</evidence>
<keyword evidence="6 12" id="KW-0418">Kinase</keyword>
<evidence type="ECO:0000256" key="1">
    <source>
        <dbReference type="ARBA" id="ARBA00004888"/>
    </source>
</evidence>
<dbReference type="Gene3D" id="3.30.420.40">
    <property type="match status" value="1"/>
</dbReference>
<dbReference type="InterPro" id="IPR043129">
    <property type="entry name" value="ATPase_NBD"/>
</dbReference>
<keyword evidence="5 12" id="KW-0547">Nucleotide-binding</keyword>
<keyword evidence="17" id="KW-1185">Reference proteome</keyword>
<feature type="domain" description="Hexokinase C-terminal" evidence="15">
    <location>
        <begin position="232"/>
        <end position="467"/>
    </location>
</feature>
<comment type="similarity">
    <text evidence="3 12">Belongs to the hexokinase family.</text>
</comment>
<dbReference type="CDD" id="cd24019">
    <property type="entry name" value="ASKHA_NBD_HK_meta"/>
    <property type="match status" value="1"/>
</dbReference>
<dbReference type="EnsemblMetazoa" id="XM_028280190.2">
    <property type="protein sequence ID" value="XP_028135991.2"/>
    <property type="gene ID" value="LOC114330780"/>
</dbReference>
<dbReference type="RefSeq" id="XP_028135991.2">
    <property type="nucleotide sequence ID" value="XM_028280190.2"/>
</dbReference>
<comment type="pathway">
    <text evidence="2">Carbohydrate metabolism; hexose metabolism.</text>
</comment>
<dbReference type="PANTHER" id="PTHR19443:SF16">
    <property type="entry name" value="HEXOKINASE TYPE 1-RELATED"/>
    <property type="match status" value="1"/>
</dbReference>
<evidence type="ECO:0000256" key="3">
    <source>
        <dbReference type="ARBA" id="ARBA00009225"/>
    </source>
</evidence>
<protein>
    <recommendedName>
        <fullName evidence="12">Phosphotransferase</fullName>
        <ecNumber evidence="12">2.7.1.-</ecNumber>
    </recommendedName>
</protein>
<proteinExistence type="inferred from homology"/>
<evidence type="ECO:0000256" key="8">
    <source>
        <dbReference type="ARBA" id="ARBA00023152"/>
    </source>
</evidence>
<evidence type="ECO:0000256" key="4">
    <source>
        <dbReference type="ARBA" id="ARBA00022679"/>
    </source>
</evidence>
<keyword evidence="8 12" id="KW-0324">Glycolysis</keyword>
<evidence type="ECO:0000259" key="15">
    <source>
        <dbReference type="Pfam" id="PF03727"/>
    </source>
</evidence>
<dbReference type="InterPro" id="IPR001312">
    <property type="entry name" value="Hexokinase"/>
</dbReference>
<feature type="compositionally biased region" description="Acidic residues" evidence="13">
    <location>
        <begin position="536"/>
        <end position="545"/>
    </location>
</feature>
<dbReference type="Gene3D" id="3.40.367.20">
    <property type="match status" value="1"/>
</dbReference>
<dbReference type="InterPro" id="IPR022673">
    <property type="entry name" value="Hexokinase_C"/>
</dbReference>
<dbReference type="PANTHER" id="PTHR19443">
    <property type="entry name" value="HEXOKINASE"/>
    <property type="match status" value="1"/>
</dbReference>
<reference evidence="16" key="1">
    <citation type="submission" date="2025-05" db="UniProtKB">
        <authorList>
            <consortium name="EnsemblMetazoa"/>
        </authorList>
    </citation>
    <scope>IDENTIFICATION</scope>
</reference>
<comment type="pathway">
    <text evidence="1">Carbohydrate degradation; glycolysis; D-glyceraldehyde 3-phosphate and glycerone phosphate from D-glucose: step 1/4.</text>
</comment>
<evidence type="ECO:0000313" key="16">
    <source>
        <dbReference type="EnsemblMetazoa" id="XP_028135991.2"/>
    </source>
</evidence>
<keyword evidence="7 12" id="KW-0067">ATP-binding</keyword>
<dbReference type="InterPro" id="IPR022672">
    <property type="entry name" value="Hexokinase_N"/>
</dbReference>
<accession>A0ABM5ILW5</accession>